<gene>
    <name evidence="1" type="ordered locus">Turpa_0112</name>
</gene>
<protein>
    <submittedName>
        <fullName evidence="1">Uncharacterized protein</fullName>
    </submittedName>
</protein>
<accession>I4B0G7</accession>
<dbReference type="RefSeq" id="WP_014801295.1">
    <property type="nucleotide sequence ID" value="NC_018020.1"/>
</dbReference>
<evidence type="ECO:0000313" key="1">
    <source>
        <dbReference type="EMBL" id="AFM10774.1"/>
    </source>
</evidence>
<keyword evidence="2" id="KW-1185">Reference proteome</keyword>
<reference evidence="1 2" key="1">
    <citation type="submission" date="2012-06" db="EMBL/GenBank/DDBJ databases">
        <title>The complete chromosome of genome of Turneriella parva DSM 21527.</title>
        <authorList>
            <consortium name="US DOE Joint Genome Institute (JGI-PGF)"/>
            <person name="Lucas S."/>
            <person name="Han J."/>
            <person name="Lapidus A."/>
            <person name="Bruce D."/>
            <person name="Goodwin L."/>
            <person name="Pitluck S."/>
            <person name="Peters L."/>
            <person name="Kyrpides N."/>
            <person name="Mavromatis K."/>
            <person name="Ivanova N."/>
            <person name="Mikhailova N."/>
            <person name="Chertkov O."/>
            <person name="Detter J.C."/>
            <person name="Tapia R."/>
            <person name="Han C."/>
            <person name="Land M."/>
            <person name="Hauser L."/>
            <person name="Markowitz V."/>
            <person name="Cheng J.-F."/>
            <person name="Hugenholtz P."/>
            <person name="Woyke T."/>
            <person name="Wu D."/>
            <person name="Gronow S."/>
            <person name="Wellnitz S."/>
            <person name="Brambilla E."/>
            <person name="Klenk H.-P."/>
            <person name="Eisen J.A."/>
        </authorList>
    </citation>
    <scope>NUCLEOTIDE SEQUENCE [LARGE SCALE GENOMIC DNA]</scope>
    <source>
        <strain evidence="2">ATCC BAA-1111 / DSM 21527 / NCTC 11395 / H</strain>
    </source>
</reference>
<dbReference type="HOGENOM" id="CLU_3031155_0_0_12"/>
<evidence type="ECO:0000313" key="2">
    <source>
        <dbReference type="Proteomes" id="UP000006048"/>
    </source>
</evidence>
<name>I4B0G7_TURPD</name>
<dbReference type="AlphaFoldDB" id="I4B0G7"/>
<proteinExistence type="predicted"/>
<sequence>MEIDPIANLAASMADMSQTLMKMSDAKLALEDKMLRVAGEEAAASLAAGSVDVTA</sequence>
<dbReference type="EMBL" id="CP002959">
    <property type="protein sequence ID" value="AFM10774.1"/>
    <property type="molecule type" value="Genomic_DNA"/>
</dbReference>
<dbReference type="KEGG" id="tpx:Turpa_0112"/>
<organism evidence="1 2">
    <name type="scientific">Turneriella parva (strain ATCC BAA-1111 / DSM 21527 / NCTC 11395 / H)</name>
    <name type="common">Leptospira parva</name>
    <dbReference type="NCBI Taxonomy" id="869212"/>
    <lineage>
        <taxon>Bacteria</taxon>
        <taxon>Pseudomonadati</taxon>
        <taxon>Spirochaetota</taxon>
        <taxon>Spirochaetia</taxon>
        <taxon>Leptospirales</taxon>
        <taxon>Leptospiraceae</taxon>
        <taxon>Turneriella</taxon>
    </lineage>
</organism>
<dbReference type="Proteomes" id="UP000006048">
    <property type="component" value="Chromosome"/>
</dbReference>